<dbReference type="GO" id="GO:0010181">
    <property type="term" value="F:FMN binding"/>
    <property type="evidence" value="ECO:0007669"/>
    <property type="project" value="TreeGrafter"/>
</dbReference>
<dbReference type="GO" id="GO:0015979">
    <property type="term" value="P:photosynthesis"/>
    <property type="evidence" value="ECO:0007669"/>
    <property type="project" value="InterPro"/>
</dbReference>
<dbReference type="Gramene" id="SIN_1026994.t">
    <property type="protein sequence ID" value="SIN_1026994.t"/>
    <property type="gene ID" value="SIN_1026994"/>
</dbReference>
<dbReference type="GO" id="GO:0019898">
    <property type="term" value="C:extrinsic component of membrane"/>
    <property type="evidence" value="ECO:0007669"/>
    <property type="project" value="InterPro"/>
</dbReference>
<accession>A0A6I9TNM6</accession>
<dbReference type="AlphaFoldDB" id="A0A6I9TNM6"/>
<dbReference type="PANTHER" id="PTHR30543:SF21">
    <property type="entry name" value="NAD(P)H-DEPENDENT FMN REDUCTASE LOT6"/>
    <property type="match status" value="1"/>
</dbReference>
<dbReference type="Proteomes" id="UP000504604">
    <property type="component" value="Linkage group LG8"/>
</dbReference>
<dbReference type="InterPro" id="IPR005025">
    <property type="entry name" value="FMN_Rdtase-like_dom"/>
</dbReference>
<dbReference type="SUPFAM" id="SSF52218">
    <property type="entry name" value="Flavoproteins"/>
    <property type="match status" value="1"/>
</dbReference>
<dbReference type="OrthoDB" id="68575at2759"/>
<organism evidence="6 7">
    <name type="scientific">Sesamum indicum</name>
    <name type="common">Oriental sesame</name>
    <name type="synonym">Sesamum orientale</name>
    <dbReference type="NCBI Taxonomy" id="4182"/>
    <lineage>
        <taxon>Eukaryota</taxon>
        <taxon>Viridiplantae</taxon>
        <taxon>Streptophyta</taxon>
        <taxon>Embryophyta</taxon>
        <taxon>Tracheophyta</taxon>
        <taxon>Spermatophyta</taxon>
        <taxon>Magnoliopsida</taxon>
        <taxon>eudicotyledons</taxon>
        <taxon>Gunneridae</taxon>
        <taxon>Pentapetalae</taxon>
        <taxon>asterids</taxon>
        <taxon>lamiids</taxon>
        <taxon>Lamiales</taxon>
        <taxon>Pedaliaceae</taxon>
        <taxon>Sesamum</taxon>
    </lineage>
</organism>
<sequence>MALAAASTVGFCGSSQAVLQGSLQLSGSSSGRLSMSKANRTPFARPGGLAVRAQQQQSLAETETTSRRAMLGLVAAGIASGSLVQTVLAESKATLVGGPRAVSGLLKPVKIAGIPGSISQSAMSKELIRAAIRIAKTIPGLEVEYIDIDSLPLFNIDLVKNGTYPDVVQTFMDQVRATDGILFASPEYNYSVSAPLKNAIDWASMDTTVLGDKTAAIVSTGWDLGGARSQYQLRQIGIRPDVYFINKPELFINVHPTLFGDDGNITDSSIEKEFRELLISLRNFTNRLRPCSQNTATTIAT</sequence>
<name>A0A6I9TNM6_SESIN</name>
<evidence type="ECO:0000313" key="6">
    <source>
        <dbReference type="Proteomes" id="UP000504604"/>
    </source>
</evidence>
<evidence type="ECO:0000256" key="4">
    <source>
        <dbReference type="SAM" id="MobiDB-lite"/>
    </source>
</evidence>
<evidence type="ECO:0000259" key="5">
    <source>
        <dbReference type="Pfam" id="PF03358"/>
    </source>
</evidence>
<keyword evidence="6" id="KW-1185">Reference proteome</keyword>
<dbReference type="GeneID" id="105167957"/>
<evidence type="ECO:0000256" key="1">
    <source>
        <dbReference type="ARBA" id="ARBA00012648"/>
    </source>
</evidence>
<dbReference type="InterPro" id="IPR050712">
    <property type="entry name" value="NAD(P)H-dep_reductase"/>
</dbReference>
<proteinExistence type="predicted"/>
<reference evidence="7" key="1">
    <citation type="submission" date="2025-08" db="UniProtKB">
        <authorList>
            <consortium name="RefSeq"/>
        </authorList>
    </citation>
    <scope>IDENTIFICATION</scope>
</reference>
<dbReference type="RefSeq" id="XP_011086156.1">
    <property type="nucleotide sequence ID" value="XM_011087854.2"/>
</dbReference>
<feature type="domain" description="NADPH-dependent FMN reductase-like" evidence="5">
    <location>
        <begin position="109"/>
        <end position="252"/>
    </location>
</feature>
<comment type="catalytic activity">
    <reaction evidence="3">
        <text>a quinone + NADPH + H(+) = a quinol + NADP(+)</text>
        <dbReference type="Rhea" id="RHEA:46164"/>
        <dbReference type="ChEBI" id="CHEBI:15378"/>
        <dbReference type="ChEBI" id="CHEBI:24646"/>
        <dbReference type="ChEBI" id="CHEBI:57783"/>
        <dbReference type="ChEBI" id="CHEBI:58349"/>
        <dbReference type="ChEBI" id="CHEBI:132124"/>
        <dbReference type="EC" id="1.6.5.2"/>
    </reaction>
</comment>
<dbReference type="GO" id="GO:0005509">
    <property type="term" value="F:calcium ion binding"/>
    <property type="evidence" value="ECO:0007669"/>
    <property type="project" value="InterPro"/>
</dbReference>
<dbReference type="InParanoid" id="A0A6I9TNM6"/>
<protein>
    <recommendedName>
        <fullName evidence="1">NAD(P)H dehydrogenase (quinone)</fullName>
        <ecNumber evidence="1">1.6.5.2</ecNumber>
    </recommendedName>
</protein>
<feature type="region of interest" description="Disordered" evidence="4">
    <location>
        <begin position="29"/>
        <end position="49"/>
    </location>
</feature>
<dbReference type="InterPro" id="IPR029039">
    <property type="entry name" value="Flavoprotein-like_sf"/>
</dbReference>
<comment type="catalytic activity">
    <reaction evidence="2">
        <text>a quinone + NADH + H(+) = a quinol + NAD(+)</text>
        <dbReference type="Rhea" id="RHEA:46160"/>
        <dbReference type="ChEBI" id="CHEBI:15378"/>
        <dbReference type="ChEBI" id="CHEBI:24646"/>
        <dbReference type="ChEBI" id="CHEBI:57540"/>
        <dbReference type="ChEBI" id="CHEBI:57945"/>
        <dbReference type="ChEBI" id="CHEBI:132124"/>
        <dbReference type="EC" id="1.6.5.2"/>
    </reaction>
</comment>
<evidence type="ECO:0000256" key="2">
    <source>
        <dbReference type="ARBA" id="ARBA00047678"/>
    </source>
</evidence>
<dbReference type="KEGG" id="sind:105167957"/>
<evidence type="ECO:0000256" key="3">
    <source>
        <dbReference type="ARBA" id="ARBA00048983"/>
    </source>
</evidence>
<gene>
    <name evidence="7" type="primary">LOC105167957</name>
</gene>
<dbReference type="EC" id="1.6.5.2" evidence="1"/>
<dbReference type="PANTHER" id="PTHR30543">
    <property type="entry name" value="CHROMATE REDUCTASE"/>
    <property type="match status" value="1"/>
</dbReference>
<dbReference type="GO" id="GO:0003955">
    <property type="term" value="F:NAD(P)H dehydrogenase (quinone) activity"/>
    <property type="evidence" value="ECO:0007669"/>
    <property type="project" value="UniProtKB-EC"/>
</dbReference>
<evidence type="ECO:0000313" key="7">
    <source>
        <dbReference type="RefSeq" id="XP_011086156.1"/>
    </source>
</evidence>
<dbReference type="GO" id="GO:0009654">
    <property type="term" value="C:photosystem II oxygen evolving complex"/>
    <property type="evidence" value="ECO:0007669"/>
    <property type="project" value="InterPro"/>
</dbReference>
<dbReference type="Pfam" id="PF03358">
    <property type="entry name" value="FMN_red"/>
    <property type="match status" value="1"/>
</dbReference>
<dbReference type="GO" id="GO:0005829">
    <property type="term" value="C:cytosol"/>
    <property type="evidence" value="ECO:0007669"/>
    <property type="project" value="TreeGrafter"/>
</dbReference>
<dbReference type="Gene3D" id="3.40.50.360">
    <property type="match status" value="1"/>
</dbReference>